<dbReference type="InterPro" id="IPR011991">
    <property type="entry name" value="ArsR-like_HTH"/>
</dbReference>
<dbReference type="EMBL" id="CP148753">
    <property type="protein sequence ID" value="WXR72401.1"/>
    <property type="molecule type" value="Genomic_DNA"/>
</dbReference>
<dbReference type="EMBL" id="UFQC01000018">
    <property type="protein sequence ID" value="SSW69441.1"/>
    <property type="molecule type" value="Genomic_DNA"/>
</dbReference>
<sequence>MKRAGAVPDQAAPEAASSTGTVSRALRLLTVLADAGSSVTVKQIAEQMGVAPSTAHRLLQLLKQDGFVEASAVGHQYSIGPQFYRVAARVLDSVSTPALAQPFIQAIANAFDETVLFGLYVPTERALSFAARADGQQKLKYQIDLHRPLSLVWGASGKAVLAYLPPGEIEAILSEEGASPGTGATPPALSVLQDELAQVRARGYAVSESEKLPDARGIAAPVFGPGGVIGCICLTSPKSRMPHASIEAIGREIVSRAQALSRDLGSSNV</sequence>
<feature type="domain" description="IclR-ED" evidence="5">
    <location>
        <begin position="82"/>
        <end position="266"/>
    </location>
</feature>
<dbReference type="PROSITE" id="PS51077">
    <property type="entry name" value="HTH_ICLR"/>
    <property type="match status" value="1"/>
</dbReference>
<evidence type="ECO:0000259" key="5">
    <source>
        <dbReference type="PROSITE" id="PS51078"/>
    </source>
</evidence>
<dbReference type="Proteomes" id="UP000289465">
    <property type="component" value="Unassembled WGS sequence"/>
</dbReference>
<dbReference type="PANTHER" id="PTHR30136:SF24">
    <property type="entry name" value="HTH-TYPE TRANSCRIPTIONAL REPRESSOR ALLR"/>
    <property type="match status" value="1"/>
</dbReference>
<keyword evidence="2" id="KW-0238">DNA-binding</keyword>
<proteinExistence type="predicted"/>
<accession>A0A446CNW3</accession>
<name>A0A446CNW3_9BURK</name>
<evidence type="ECO:0000313" key="7">
    <source>
        <dbReference type="EMBL" id="WXR72401.1"/>
    </source>
</evidence>
<dbReference type="InterPro" id="IPR050707">
    <property type="entry name" value="HTH_MetabolicPath_Reg"/>
</dbReference>
<dbReference type="GO" id="GO:0003677">
    <property type="term" value="F:DNA binding"/>
    <property type="evidence" value="ECO:0007669"/>
    <property type="project" value="UniProtKB-KW"/>
</dbReference>
<dbReference type="SUPFAM" id="SSF55781">
    <property type="entry name" value="GAF domain-like"/>
    <property type="match status" value="1"/>
</dbReference>
<evidence type="ECO:0000256" key="3">
    <source>
        <dbReference type="ARBA" id="ARBA00023163"/>
    </source>
</evidence>
<dbReference type="RefSeq" id="WP_165360223.1">
    <property type="nucleotide sequence ID" value="NZ_CP148753.1"/>
</dbReference>
<dbReference type="PROSITE" id="PS51078">
    <property type="entry name" value="ICLR_ED"/>
    <property type="match status" value="1"/>
</dbReference>
<feature type="domain" description="HTH iclR-type" evidence="4">
    <location>
        <begin position="19"/>
        <end position="81"/>
    </location>
</feature>
<dbReference type="InterPro" id="IPR005471">
    <property type="entry name" value="Tscrpt_reg_IclR_N"/>
</dbReference>
<dbReference type="GO" id="GO:0003700">
    <property type="term" value="F:DNA-binding transcription factor activity"/>
    <property type="evidence" value="ECO:0007669"/>
    <property type="project" value="TreeGrafter"/>
</dbReference>
<dbReference type="Pfam" id="PF09339">
    <property type="entry name" value="HTH_IclR"/>
    <property type="match status" value="1"/>
</dbReference>
<dbReference type="CDD" id="cd00090">
    <property type="entry name" value="HTH_ARSR"/>
    <property type="match status" value="1"/>
</dbReference>
<protein>
    <submittedName>
        <fullName evidence="7">IclR family transcriptional regulator</fullName>
    </submittedName>
    <submittedName>
        <fullName evidence="6">Transcriptional repressor IclR</fullName>
    </submittedName>
</protein>
<dbReference type="AlphaFoldDB" id="A0A446CNW3"/>
<reference evidence="7 9" key="2">
    <citation type="submission" date="2024-03" db="EMBL/GenBank/DDBJ databases">
        <title>Reference genomes for the five species model microbial community.</title>
        <authorList>
            <person name="Padfield D."/>
        </authorList>
    </citation>
    <scope>NUCLEOTIDE SEQUENCE [LARGE SCALE GENOMIC DNA]</scope>
    <source>
        <strain evidence="7 9">AB1</strain>
    </source>
</reference>
<dbReference type="Gene3D" id="1.10.10.10">
    <property type="entry name" value="Winged helix-like DNA-binding domain superfamily/Winged helix DNA-binding domain"/>
    <property type="match status" value="1"/>
</dbReference>
<keyword evidence="3" id="KW-0804">Transcription</keyword>
<dbReference type="Proteomes" id="UP001456224">
    <property type="component" value="Chromosome"/>
</dbReference>
<evidence type="ECO:0000259" key="4">
    <source>
        <dbReference type="PROSITE" id="PS51077"/>
    </source>
</evidence>
<keyword evidence="1" id="KW-0805">Transcription regulation</keyword>
<dbReference type="SMART" id="SM00346">
    <property type="entry name" value="HTH_ICLR"/>
    <property type="match status" value="1"/>
</dbReference>
<dbReference type="Pfam" id="PF01614">
    <property type="entry name" value="IclR_C"/>
    <property type="match status" value="1"/>
</dbReference>
<evidence type="ECO:0000313" key="6">
    <source>
        <dbReference type="EMBL" id="SSW69441.1"/>
    </source>
</evidence>
<dbReference type="InterPro" id="IPR029016">
    <property type="entry name" value="GAF-like_dom_sf"/>
</dbReference>
<reference evidence="6 8" key="1">
    <citation type="submission" date="2018-07" db="EMBL/GenBank/DDBJ databases">
        <authorList>
            <person name="Peeters C."/>
        </authorList>
    </citation>
    <scope>NUCLEOTIDE SEQUENCE [LARGE SCALE GENOMIC DNA]</scope>
    <source>
        <strain evidence="6 8">LMG 30378</strain>
    </source>
</reference>
<dbReference type="GO" id="GO:0045892">
    <property type="term" value="P:negative regulation of DNA-templated transcription"/>
    <property type="evidence" value="ECO:0007669"/>
    <property type="project" value="TreeGrafter"/>
</dbReference>
<dbReference type="PANTHER" id="PTHR30136">
    <property type="entry name" value="HELIX-TURN-HELIX TRANSCRIPTIONAL REGULATOR, ICLR FAMILY"/>
    <property type="match status" value="1"/>
</dbReference>
<organism evidence="6 8">
    <name type="scientific">Achromobacter veterisilvae</name>
    <dbReference type="NCBI Taxonomy" id="2069367"/>
    <lineage>
        <taxon>Bacteria</taxon>
        <taxon>Pseudomonadati</taxon>
        <taxon>Pseudomonadota</taxon>
        <taxon>Betaproteobacteria</taxon>
        <taxon>Burkholderiales</taxon>
        <taxon>Alcaligenaceae</taxon>
        <taxon>Achromobacter</taxon>
    </lineage>
</organism>
<evidence type="ECO:0000256" key="2">
    <source>
        <dbReference type="ARBA" id="ARBA00023125"/>
    </source>
</evidence>
<dbReference type="InterPro" id="IPR036388">
    <property type="entry name" value="WH-like_DNA-bd_sf"/>
</dbReference>
<evidence type="ECO:0000256" key="1">
    <source>
        <dbReference type="ARBA" id="ARBA00023015"/>
    </source>
</evidence>
<keyword evidence="9" id="KW-1185">Reference proteome</keyword>
<dbReference type="InterPro" id="IPR036390">
    <property type="entry name" value="WH_DNA-bd_sf"/>
</dbReference>
<dbReference type="Gene3D" id="3.30.450.40">
    <property type="match status" value="1"/>
</dbReference>
<evidence type="ECO:0000313" key="9">
    <source>
        <dbReference type="Proteomes" id="UP001456224"/>
    </source>
</evidence>
<evidence type="ECO:0000313" key="8">
    <source>
        <dbReference type="Proteomes" id="UP000289465"/>
    </source>
</evidence>
<gene>
    <name evidence="6" type="primary">iclR_7</name>
    <name evidence="6" type="ORF">AVE30378_03520</name>
    <name evidence="7" type="ORF">WHX56_22495</name>
</gene>
<dbReference type="SUPFAM" id="SSF46785">
    <property type="entry name" value="Winged helix' DNA-binding domain"/>
    <property type="match status" value="1"/>
</dbReference>
<dbReference type="InterPro" id="IPR014757">
    <property type="entry name" value="Tscrpt_reg_IclR_C"/>
</dbReference>
<dbReference type="FunFam" id="1.10.10.10:FF:000056">
    <property type="entry name" value="IclR family transcriptional regulator"/>
    <property type="match status" value="1"/>
</dbReference>